<dbReference type="PRINTS" id="PR00080">
    <property type="entry name" value="SDRFAMILY"/>
</dbReference>
<dbReference type="PANTHER" id="PTHR42879">
    <property type="entry name" value="3-OXOACYL-(ACYL-CARRIER-PROTEIN) REDUCTASE"/>
    <property type="match status" value="1"/>
</dbReference>
<keyword evidence="4" id="KW-0560">Oxidoreductase</keyword>
<dbReference type="Proteomes" id="UP001596175">
    <property type="component" value="Unassembled WGS sequence"/>
</dbReference>
<sequence length="260" mass="26437">MTPPTPSRVCLVTGASSGIGAAVAERLAAEGHRVALAARSTERLDAVAAAIRAATAGAQVLPVAADVTDAADLEAMFRAVEEAWGPVEVLVAAAGAGFGRALVDTTDDDWRGALELNLTAPFRCLRRALPAMLEQRWGRVVVIASVVAKRGEAQVAAYTASKHGVLGLVRSAAAELAATGVTVNAICPGYVDTPMTDRTVGAISARSGRTEGEARATLARRQPIGRLVETGEVAEAVAFCVATGAVTGQGINVDGGAVQS</sequence>
<evidence type="ECO:0000256" key="2">
    <source>
        <dbReference type="RuleBase" id="RU000363"/>
    </source>
</evidence>
<proteinExistence type="inferred from homology"/>
<dbReference type="EMBL" id="JBHSKG010000005">
    <property type="protein sequence ID" value="MFC5139007.1"/>
    <property type="molecule type" value="Genomic_DNA"/>
</dbReference>
<dbReference type="Gene3D" id="3.40.50.720">
    <property type="entry name" value="NAD(P)-binding Rossmann-like Domain"/>
    <property type="match status" value="1"/>
</dbReference>
<dbReference type="CDD" id="cd05233">
    <property type="entry name" value="SDR_c"/>
    <property type="match status" value="1"/>
</dbReference>
<gene>
    <name evidence="4" type="ORF">ACFPK1_12255</name>
</gene>
<dbReference type="PANTHER" id="PTHR42879:SF2">
    <property type="entry name" value="3-OXOACYL-[ACYL-CARRIER-PROTEIN] REDUCTASE FABG"/>
    <property type="match status" value="1"/>
</dbReference>
<evidence type="ECO:0000259" key="3">
    <source>
        <dbReference type="SMART" id="SM00822"/>
    </source>
</evidence>
<dbReference type="PROSITE" id="PS00061">
    <property type="entry name" value="ADH_SHORT"/>
    <property type="match status" value="1"/>
</dbReference>
<dbReference type="SMART" id="SM00822">
    <property type="entry name" value="PKS_KR"/>
    <property type="match status" value="1"/>
</dbReference>
<dbReference type="InterPro" id="IPR050259">
    <property type="entry name" value="SDR"/>
</dbReference>
<evidence type="ECO:0000313" key="5">
    <source>
        <dbReference type="Proteomes" id="UP001596175"/>
    </source>
</evidence>
<organism evidence="4 5">
    <name type="scientific">Actinomycetospora rhizophila</name>
    <dbReference type="NCBI Taxonomy" id="1416876"/>
    <lineage>
        <taxon>Bacteria</taxon>
        <taxon>Bacillati</taxon>
        <taxon>Actinomycetota</taxon>
        <taxon>Actinomycetes</taxon>
        <taxon>Pseudonocardiales</taxon>
        <taxon>Pseudonocardiaceae</taxon>
        <taxon>Actinomycetospora</taxon>
    </lineage>
</organism>
<feature type="domain" description="Ketoreductase" evidence="3">
    <location>
        <begin position="8"/>
        <end position="189"/>
    </location>
</feature>
<comment type="caution">
    <text evidence="4">The sequence shown here is derived from an EMBL/GenBank/DDBJ whole genome shotgun (WGS) entry which is preliminary data.</text>
</comment>
<dbReference type="Pfam" id="PF00106">
    <property type="entry name" value="adh_short"/>
    <property type="match status" value="1"/>
</dbReference>
<keyword evidence="5" id="KW-1185">Reference proteome</keyword>
<evidence type="ECO:0000256" key="1">
    <source>
        <dbReference type="ARBA" id="ARBA00006484"/>
    </source>
</evidence>
<dbReference type="InterPro" id="IPR036291">
    <property type="entry name" value="NAD(P)-bd_dom_sf"/>
</dbReference>
<dbReference type="SUPFAM" id="SSF51735">
    <property type="entry name" value="NAD(P)-binding Rossmann-fold domains"/>
    <property type="match status" value="1"/>
</dbReference>
<dbReference type="InterPro" id="IPR057326">
    <property type="entry name" value="KR_dom"/>
</dbReference>
<evidence type="ECO:0000313" key="4">
    <source>
        <dbReference type="EMBL" id="MFC5139007.1"/>
    </source>
</evidence>
<dbReference type="EC" id="1.1.1.-" evidence="4"/>
<name>A0ABV9ZFP8_9PSEU</name>
<dbReference type="RefSeq" id="WP_378021200.1">
    <property type="nucleotide sequence ID" value="NZ_JBHSKG010000005.1"/>
</dbReference>
<dbReference type="InterPro" id="IPR020904">
    <property type="entry name" value="Sc_DH/Rdtase_CS"/>
</dbReference>
<dbReference type="GO" id="GO:0016491">
    <property type="term" value="F:oxidoreductase activity"/>
    <property type="evidence" value="ECO:0007669"/>
    <property type="project" value="UniProtKB-KW"/>
</dbReference>
<reference evidence="5" key="1">
    <citation type="journal article" date="2019" name="Int. J. Syst. Evol. Microbiol.">
        <title>The Global Catalogue of Microorganisms (GCM) 10K type strain sequencing project: providing services to taxonomists for standard genome sequencing and annotation.</title>
        <authorList>
            <consortium name="The Broad Institute Genomics Platform"/>
            <consortium name="The Broad Institute Genome Sequencing Center for Infectious Disease"/>
            <person name="Wu L."/>
            <person name="Ma J."/>
        </authorList>
    </citation>
    <scope>NUCLEOTIDE SEQUENCE [LARGE SCALE GENOMIC DNA]</scope>
    <source>
        <strain evidence="5">XZYJ18</strain>
    </source>
</reference>
<dbReference type="InterPro" id="IPR002347">
    <property type="entry name" value="SDR_fam"/>
</dbReference>
<protein>
    <submittedName>
        <fullName evidence="4">SDR family NAD(P)-dependent oxidoreductase</fullName>
        <ecNumber evidence="4">1.1.1.-</ecNumber>
    </submittedName>
</protein>
<accession>A0ABV9ZFP8</accession>
<dbReference type="PRINTS" id="PR00081">
    <property type="entry name" value="GDHRDH"/>
</dbReference>
<comment type="similarity">
    <text evidence="1 2">Belongs to the short-chain dehydrogenases/reductases (SDR) family.</text>
</comment>